<reference evidence="1 2" key="1">
    <citation type="submission" date="2020-08" db="EMBL/GenBank/DDBJ databases">
        <title>Functional genomics of gut bacteria from endangered species of beetles.</title>
        <authorList>
            <person name="Carlos-Shanley C."/>
        </authorList>
    </citation>
    <scope>NUCLEOTIDE SEQUENCE [LARGE SCALE GENOMIC DNA]</scope>
    <source>
        <strain evidence="1 2">S00124</strain>
    </source>
</reference>
<accession>A0ABR6RJQ3</accession>
<comment type="caution">
    <text evidence="1">The sequence shown here is derived from an EMBL/GenBank/DDBJ whole genome shotgun (WGS) entry which is preliminary data.</text>
</comment>
<organism evidence="1 2">
    <name type="scientific">Comamonas odontotermitis</name>
    <dbReference type="NCBI Taxonomy" id="379895"/>
    <lineage>
        <taxon>Bacteria</taxon>
        <taxon>Pseudomonadati</taxon>
        <taxon>Pseudomonadota</taxon>
        <taxon>Betaproteobacteria</taxon>
        <taxon>Burkholderiales</taxon>
        <taxon>Comamonadaceae</taxon>
        <taxon>Comamonas</taxon>
    </lineage>
</organism>
<sequence length="222" mass="25330">MKQKQGRVLAAHGSIKPIKTNAVPERSDVQRIIHGGVVECLTSSQIQGGSSILRGGVVQGWVRQQPAGGTISIGWDEKERRACKALMGYVESAKNDPEVQQSAEIASFLQELLRSINDVLYKRTEDVVGQIQKKSISRNSSKAARRKAEIHKEKPDARRDYVKRHWYAWIAKPDLYDTLEFFYEEMAKGIAEELKLKPRSKKTMQTWAKDWPLHPRAHQKKR</sequence>
<evidence type="ECO:0000313" key="1">
    <source>
        <dbReference type="EMBL" id="MBB6579382.1"/>
    </source>
</evidence>
<keyword evidence="2" id="KW-1185">Reference proteome</keyword>
<gene>
    <name evidence="1" type="ORF">HNP33_003494</name>
</gene>
<evidence type="ECO:0000313" key="2">
    <source>
        <dbReference type="Proteomes" id="UP000562492"/>
    </source>
</evidence>
<dbReference type="Proteomes" id="UP000562492">
    <property type="component" value="Unassembled WGS sequence"/>
</dbReference>
<protein>
    <submittedName>
        <fullName evidence="1">Uncharacterized protein</fullName>
    </submittedName>
</protein>
<dbReference type="RefSeq" id="WP_184710686.1">
    <property type="nucleotide sequence ID" value="NZ_JACHKZ010000028.1"/>
</dbReference>
<dbReference type="EMBL" id="JACHKZ010000028">
    <property type="protein sequence ID" value="MBB6579382.1"/>
    <property type="molecule type" value="Genomic_DNA"/>
</dbReference>
<name>A0ABR6RJQ3_9BURK</name>
<proteinExistence type="predicted"/>